<evidence type="ECO:0000256" key="2">
    <source>
        <dbReference type="SAM" id="Phobius"/>
    </source>
</evidence>
<gene>
    <name evidence="3" type="ORF">AEAE_1013</name>
</gene>
<evidence type="ECO:0000313" key="4">
    <source>
        <dbReference type="Proteomes" id="UP000228976"/>
    </source>
</evidence>
<accession>A0A261FBV8</accession>
<feature type="region of interest" description="Disordered" evidence="1">
    <location>
        <begin position="350"/>
        <end position="428"/>
    </location>
</feature>
<dbReference type="AlphaFoldDB" id="A0A261FBV8"/>
<keyword evidence="2" id="KW-1133">Transmembrane helix</keyword>
<organism evidence="3 4">
    <name type="scientific">Aeriscardovia aeriphila</name>
    <dbReference type="NCBI Taxonomy" id="218139"/>
    <lineage>
        <taxon>Bacteria</taxon>
        <taxon>Bacillati</taxon>
        <taxon>Actinomycetota</taxon>
        <taxon>Actinomycetes</taxon>
        <taxon>Bifidobacteriales</taxon>
        <taxon>Bifidobacteriaceae</taxon>
        <taxon>Aeriscardovia</taxon>
    </lineage>
</organism>
<proteinExistence type="predicted"/>
<feature type="transmembrane region" description="Helical" evidence="2">
    <location>
        <begin position="149"/>
        <end position="173"/>
    </location>
</feature>
<keyword evidence="2" id="KW-0472">Membrane</keyword>
<dbReference type="RefSeq" id="WP_094690036.1">
    <property type="nucleotide sequence ID" value="NZ_JACBYZ010000001.1"/>
</dbReference>
<evidence type="ECO:0000256" key="1">
    <source>
        <dbReference type="SAM" id="MobiDB-lite"/>
    </source>
</evidence>
<sequence>MVSPINLKNAKHLYQQLSDTDTWYEFNAHRVKTDILEQILDSRVCWPELETWCERLLSHPQVSFHQVDSLLPPAPPAHFHHRKRVKHTPVSPVSVETGEVQTVGSGETVAPPAPPLSVNTLSESIDSPVVDLVDDVPVKVKRTWTFRRLLPFLLVGVLIVGFGLSAGVGWYSYQASQRQALLAREARVKQCRVLSGQLGDVVESVRRQKVSARRLVATVSSDLVADPTVLAKLNSAVKSEVKEHSFECSVKRQQVEQVRRELAHVRKVSQRITTAMSQLTASRTLQSRNVLTAEVKVGQKLVKDSHGKVQEQKTLDQLNTVLTASNKLVKEKTADYTKLDKQLEELKMAEQSVRDSVEAKRKADEEAARKAEEENQQKQKQNNTAPSTPVVPRRVPSAPSRPSVPVAPPSSTVRDWSVPSQGCVEGCL</sequence>
<evidence type="ECO:0008006" key="5">
    <source>
        <dbReference type="Google" id="ProtNLM"/>
    </source>
</evidence>
<evidence type="ECO:0000313" key="3">
    <source>
        <dbReference type="EMBL" id="OZG56525.1"/>
    </source>
</evidence>
<feature type="compositionally biased region" description="Basic and acidic residues" evidence="1">
    <location>
        <begin position="350"/>
        <end position="377"/>
    </location>
</feature>
<dbReference type="Proteomes" id="UP000228976">
    <property type="component" value="Unassembled WGS sequence"/>
</dbReference>
<keyword evidence="2" id="KW-0812">Transmembrane</keyword>
<comment type="caution">
    <text evidence="3">The sequence shown here is derived from an EMBL/GenBank/DDBJ whole genome shotgun (WGS) entry which is preliminary data.</text>
</comment>
<name>A0A261FBV8_9BIFI</name>
<keyword evidence="4" id="KW-1185">Reference proteome</keyword>
<dbReference type="EMBL" id="MWWU01000002">
    <property type="protein sequence ID" value="OZG56525.1"/>
    <property type="molecule type" value="Genomic_DNA"/>
</dbReference>
<protein>
    <recommendedName>
        <fullName evidence="5">Molecular chaperone</fullName>
    </recommendedName>
</protein>
<feature type="compositionally biased region" description="Low complexity" evidence="1">
    <location>
        <begin position="378"/>
        <end position="413"/>
    </location>
</feature>
<reference evidence="3 4" key="1">
    <citation type="journal article" date="2017" name="BMC Genomics">
        <title>Comparative genomic and phylogenomic analyses of the Bifidobacteriaceae family.</title>
        <authorList>
            <person name="Lugli G.A."/>
            <person name="Milani C."/>
            <person name="Turroni F."/>
            <person name="Duranti S."/>
            <person name="Mancabelli L."/>
            <person name="Mangifesta M."/>
            <person name="Ferrario C."/>
            <person name="Modesto M."/>
            <person name="Mattarelli P."/>
            <person name="Jiri K."/>
            <person name="van Sinderen D."/>
            <person name="Ventura M."/>
        </authorList>
    </citation>
    <scope>NUCLEOTIDE SEQUENCE [LARGE SCALE GENOMIC DNA]</scope>
    <source>
        <strain evidence="3 4">LMG 21773</strain>
    </source>
</reference>